<comment type="caution">
    <text evidence="5">The sequence shown here is derived from an EMBL/GenBank/DDBJ whole genome shotgun (WGS) entry which is preliminary data.</text>
</comment>
<evidence type="ECO:0000259" key="4">
    <source>
        <dbReference type="PROSITE" id="PS50893"/>
    </source>
</evidence>
<dbReference type="Pfam" id="PF00005">
    <property type="entry name" value="ABC_tran"/>
    <property type="match status" value="1"/>
</dbReference>
<dbReference type="AlphaFoldDB" id="A0A5J4KW92"/>
<keyword evidence="3 5" id="KW-0067">ATP-binding</keyword>
<dbReference type="GO" id="GO:0005886">
    <property type="term" value="C:plasma membrane"/>
    <property type="evidence" value="ECO:0007669"/>
    <property type="project" value="TreeGrafter"/>
</dbReference>
<proteinExistence type="predicted"/>
<evidence type="ECO:0000256" key="1">
    <source>
        <dbReference type="ARBA" id="ARBA00022448"/>
    </source>
</evidence>
<feature type="domain" description="ABC transporter" evidence="4">
    <location>
        <begin position="2"/>
        <end position="226"/>
    </location>
</feature>
<evidence type="ECO:0000256" key="2">
    <source>
        <dbReference type="ARBA" id="ARBA00022741"/>
    </source>
</evidence>
<dbReference type="GO" id="GO:0016887">
    <property type="term" value="F:ATP hydrolysis activity"/>
    <property type="evidence" value="ECO:0007669"/>
    <property type="project" value="InterPro"/>
</dbReference>
<dbReference type="InterPro" id="IPR003593">
    <property type="entry name" value="AAA+_ATPase"/>
</dbReference>
<evidence type="ECO:0000256" key="3">
    <source>
        <dbReference type="ARBA" id="ARBA00022840"/>
    </source>
</evidence>
<dbReference type="EMBL" id="BLAB01000001">
    <property type="protein sequence ID" value="GER93838.1"/>
    <property type="molecule type" value="Genomic_DNA"/>
</dbReference>
<dbReference type="InterPro" id="IPR017911">
    <property type="entry name" value="MacB-like_ATP-bd"/>
</dbReference>
<name>A0A5J4KW92_9ZZZZ</name>
<dbReference type="GO" id="GO:0005524">
    <property type="term" value="F:ATP binding"/>
    <property type="evidence" value="ECO:0007669"/>
    <property type="project" value="UniProtKB-KW"/>
</dbReference>
<keyword evidence="1" id="KW-0813">Transport</keyword>
<dbReference type="PANTHER" id="PTHR24220">
    <property type="entry name" value="IMPORT ATP-BINDING PROTEIN"/>
    <property type="match status" value="1"/>
</dbReference>
<dbReference type="InterPro" id="IPR027417">
    <property type="entry name" value="P-loop_NTPase"/>
</dbReference>
<dbReference type="GO" id="GO:0022857">
    <property type="term" value="F:transmembrane transporter activity"/>
    <property type="evidence" value="ECO:0007669"/>
    <property type="project" value="TreeGrafter"/>
</dbReference>
<dbReference type="PANTHER" id="PTHR24220:SF86">
    <property type="entry name" value="ABC TRANSPORTER ABCH.1"/>
    <property type="match status" value="1"/>
</dbReference>
<accession>A0A5J4KW92</accession>
<evidence type="ECO:0000313" key="5">
    <source>
        <dbReference type="EMBL" id="GER93838.1"/>
    </source>
</evidence>
<dbReference type="SMART" id="SM00382">
    <property type="entry name" value="AAA"/>
    <property type="match status" value="1"/>
</dbReference>
<protein>
    <submittedName>
        <fullName evidence="5">ABC transporter ATP-binding protein</fullName>
    </submittedName>
</protein>
<dbReference type="InterPro" id="IPR003439">
    <property type="entry name" value="ABC_transporter-like_ATP-bd"/>
</dbReference>
<dbReference type="PROSITE" id="PS50893">
    <property type="entry name" value="ABC_TRANSPORTER_2"/>
    <property type="match status" value="1"/>
</dbReference>
<dbReference type="SUPFAM" id="SSF52540">
    <property type="entry name" value="P-loop containing nucleoside triphosphate hydrolases"/>
    <property type="match status" value="1"/>
</dbReference>
<dbReference type="Gene3D" id="3.40.50.300">
    <property type="entry name" value="P-loop containing nucleotide triphosphate hydrolases"/>
    <property type="match status" value="1"/>
</dbReference>
<dbReference type="InterPro" id="IPR015854">
    <property type="entry name" value="ABC_transpr_LolD-like"/>
</dbReference>
<keyword evidence="2" id="KW-0547">Nucleotide-binding</keyword>
<dbReference type="CDD" id="cd03255">
    <property type="entry name" value="ABC_MJ0796_LolCDE_FtsE"/>
    <property type="match status" value="1"/>
</dbReference>
<sequence length="226" mass="25226">MIQLNSIKKVFNAGKPNEFIAVDNVSLLIETEKITVLRGPSGSGKTTLLSIIGCMSRPTSGRMNIFGRELTSLPERFLTEIRRKTFGFVFQQFNLIKGITVLENIMLPAYPVGEKYSLLRKRAMSLLDIFNLSGKVNSKVEWLSGGEAQRTAIARALINDPSIIIADEPTAHLDTRLSYEFMAYMKDLKAQGKTIIIASHDPIVCDAPVIDRIINIRDGKIAEQWL</sequence>
<reference evidence="5" key="1">
    <citation type="submission" date="2019-10" db="EMBL/GenBank/DDBJ databases">
        <title>Metagenomic sequencing of thiosulfate-disproportionating enrichment culture.</title>
        <authorList>
            <person name="Umezawa K."/>
            <person name="Kojima H."/>
            <person name="Fukui M."/>
        </authorList>
    </citation>
    <scope>NUCLEOTIDE SEQUENCE</scope>
    <source>
        <strain evidence="5">45J</strain>
    </source>
</reference>
<organism evidence="5">
    <name type="scientific">hot springs metagenome</name>
    <dbReference type="NCBI Taxonomy" id="433727"/>
    <lineage>
        <taxon>unclassified sequences</taxon>
        <taxon>metagenomes</taxon>
        <taxon>ecological metagenomes</taxon>
    </lineage>
</organism>
<gene>
    <name evidence="5" type="ORF">A45J_1594</name>
</gene>